<evidence type="ECO:0000259" key="6">
    <source>
        <dbReference type="PROSITE" id="PS51078"/>
    </source>
</evidence>
<dbReference type="PANTHER" id="PTHR30136">
    <property type="entry name" value="HELIX-TURN-HELIX TRANSCRIPTIONAL REGULATOR, ICLR FAMILY"/>
    <property type="match status" value="1"/>
</dbReference>
<dbReference type="InterPro" id="IPR036388">
    <property type="entry name" value="WH-like_DNA-bd_sf"/>
</dbReference>
<dbReference type="PROSITE" id="PS51078">
    <property type="entry name" value="ICLR_ED"/>
    <property type="match status" value="1"/>
</dbReference>
<dbReference type="SUPFAM" id="SSF55781">
    <property type="entry name" value="GAF domain-like"/>
    <property type="match status" value="1"/>
</dbReference>
<evidence type="ECO:0000256" key="1">
    <source>
        <dbReference type="ARBA" id="ARBA00023015"/>
    </source>
</evidence>
<dbReference type="InterPro" id="IPR005471">
    <property type="entry name" value="Tscrpt_reg_IclR_N"/>
</dbReference>
<accession>A8IA90</accession>
<dbReference type="InterPro" id="IPR050707">
    <property type="entry name" value="HTH_MetabolicPath_Reg"/>
</dbReference>
<reference evidence="7 8" key="6">
    <citation type="journal article" date="2011" name="Appl. Environ. Microbiol.">
        <title>Involvement of the azorhizobial chromosome partition gene (parA) in the onset of bacteroid differentiation during Sesbania rostrata stem nodule development.</title>
        <authorList>
            <person name="Liu CT."/>
            <person name="Lee KB."/>
            <person name="Wang YS."/>
            <person name="Peng MH."/>
            <person name="Lee KT."/>
            <person name="Suzuki S."/>
            <person name="Suzuki T."/>
            <person name="Oyaizu H."/>
        </authorList>
    </citation>
    <scope>NUCLEOTIDE SEQUENCE [LARGE SCALE GENOMIC DNA]</scope>
    <source>
        <strain evidence="8">ATCC 43989 / DSM 5975 / JCM 20966 / LMG 6465 / NBRC 14845 / NCIMB 13405 / ORS 571</strain>
    </source>
</reference>
<dbReference type="Pfam" id="PF09339">
    <property type="entry name" value="HTH_IclR"/>
    <property type="match status" value="1"/>
</dbReference>
<feature type="domain" description="IclR-ED" evidence="6">
    <location>
        <begin position="125"/>
        <end position="309"/>
    </location>
</feature>
<dbReference type="HOGENOM" id="CLU_062618_0_1_5"/>
<feature type="domain" description="HTH iclR-type" evidence="5">
    <location>
        <begin position="62"/>
        <end position="124"/>
    </location>
</feature>
<evidence type="ECO:0000313" key="7">
    <source>
        <dbReference type="EMBL" id="BAF88477.1"/>
    </source>
</evidence>
<dbReference type="KEGG" id="azc:AZC_2479"/>
<dbReference type="InterPro" id="IPR029016">
    <property type="entry name" value="GAF-like_dom_sf"/>
</dbReference>
<dbReference type="InterPro" id="IPR036390">
    <property type="entry name" value="WH_DNA-bd_sf"/>
</dbReference>
<evidence type="ECO:0000256" key="3">
    <source>
        <dbReference type="ARBA" id="ARBA00023163"/>
    </source>
</evidence>
<gene>
    <name evidence="7" type="primary">iclR</name>
    <name evidence="7" type="ordered locus">AZC_2479</name>
</gene>
<dbReference type="AlphaFoldDB" id="A8IA90"/>
<proteinExistence type="predicted"/>
<dbReference type="PROSITE" id="PS51077">
    <property type="entry name" value="HTH_ICLR"/>
    <property type="match status" value="1"/>
</dbReference>
<dbReference type="EMBL" id="AP009384">
    <property type="protein sequence ID" value="BAF88477.1"/>
    <property type="molecule type" value="Genomic_DNA"/>
</dbReference>
<dbReference type="Pfam" id="PF01614">
    <property type="entry name" value="IclR_C"/>
    <property type="match status" value="1"/>
</dbReference>
<keyword evidence="8" id="KW-1185">Reference proteome</keyword>
<keyword evidence="3" id="KW-0804">Transcription</keyword>
<keyword evidence="1" id="KW-0805">Transcription regulation</keyword>
<protein>
    <submittedName>
        <fullName evidence="7">Transcriptional regulator</fullName>
    </submittedName>
</protein>
<evidence type="ECO:0000259" key="5">
    <source>
        <dbReference type="PROSITE" id="PS51077"/>
    </source>
</evidence>
<dbReference type="SMART" id="SM00346">
    <property type="entry name" value="HTH_ICLR"/>
    <property type="match status" value="1"/>
</dbReference>
<organism evidence="7 8">
    <name type="scientific">Azorhizobium caulinodans (strain ATCC 43989 / DSM 5975 / JCM 20966 / LMG 6465 / NBRC 14845 / NCIMB 13405 / ORS 571)</name>
    <dbReference type="NCBI Taxonomy" id="438753"/>
    <lineage>
        <taxon>Bacteria</taxon>
        <taxon>Pseudomonadati</taxon>
        <taxon>Pseudomonadota</taxon>
        <taxon>Alphaproteobacteria</taxon>
        <taxon>Hyphomicrobiales</taxon>
        <taxon>Xanthobacteraceae</taxon>
        <taxon>Azorhizobium</taxon>
    </lineage>
</organism>
<feature type="compositionally biased region" description="Low complexity" evidence="4">
    <location>
        <begin position="30"/>
        <end position="40"/>
    </location>
</feature>
<evidence type="ECO:0000256" key="4">
    <source>
        <dbReference type="SAM" id="MobiDB-lite"/>
    </source>
</evidence>
<dbReference type="Proteomes" id="UP000000270">
    <property type="component" value="Chromosome"/>
</dbReference>
<dbReference type="SUPFAM" id="SSF46785">
    <property type="entry name" value="Winged helix' DNA-binding domain"/>
    <property type="match status" value="1"/>
</dbReference>
<reference evidence="7 8" key="4">
    <citation type="journal article" date="2009" name="Appl. Environ. Microbiol.">
        <title>Comparative genome-wide transcriptional profiling of Azorhizobium caulinodans ORS571 grown under free-living and symbiotic conditions.</title>
        <authorList>
            <person name="Tsukada S."/>
            <person name="Aono T."/>
            <person name="Akiba N."/>
            <person name="Lee KB."/>
            <person name="Liu CT."/>
            <person name="Toyazaki H."/>
            <person name="Oyaizu H."/>
        </authorList>
    </citation>
    <scope>NUCLEOTIDE SEQUENCE [LARGE SCALE GENOMIC DNA]</scope>
    <source>
        <strain evidence="8">ATCC 43989 / DSM 5975 / JCM 20966 / LMG 6465 / NBRC 14845 / NCIMB 13405 / ORS 571</strain>
    </source>
</reference>
<reference evidence="7 8" key="3">
    <citation type="journal article" date="2008" name="BMC Genomics">
        <title>The genome of the versatile nitrogen fixer Azorhizobium caulinodans ORS571.</title>
        <authorList>
            <person name="Lee KB."/>
            <person name="Backer P.D."/>
            <person name="Aono T."/>
            <person name="Liu CT."/>
            <person name="Suzuki S."/>
            <person name="Suzuki T."/>
            <person name="Kaneko T."/>
            <person name="Yamada M."/>
            <person name="Tabata S."/>
            <person name="Kupfer D.M."/>
            <person name="Najar F.Z."/>
            <person name="Wiley G.B."/>
            <person name="Roe B."/>
            <person name="Binnewies T.T."/>
            <person name="Ussery D.W."/>
            <person name="D'Haeze W."/>
            <person name="Herder J.D."/>
            <person name="Gevers D."/>
            <person name="Vereecke D."/>
            <person name="Holsters M."/>
            <person name="Oyaizu H."/>
        </authorList>
    </citation>
    <scope>NUCLEOTIDE SEQUENCE [LARGE SCALE GENOMIC DNA]</scope>
    <source>
        <strain evidence="8">ATCC 43989 / DSM 5975 / JCM 20966 / LMG 6465 / NBRC 14845 / NCIMB 13405 / ORS 571</strain>
    </source>
</reference>
<dbReference type="Gene3D" id="3.30.450.40">
    <property type="match status" value="1"/>
</dbReference>
<reference evidence="7 8" key="5">
    <citation type="journal article" date="2010" name="Appl. Environ. Microbiol.">
        <title>phrR-like gene praR of Azorhizobium caulinodans ORS571 is essential for symbiosis with Sesbania rostrata and is involved in expression of reb genes.</title>
        <authorList>
            <person name="Akiba N."/>
            <person name="Aono T."/>
            <person name="Toyazaki H."/>
            <person name="Sato S."/>
            <person name="Oyaizu H."/>
        </authorList>
    </citation>
    <scope>NUCLEOTIDE SEQUENCE [LARGE SCALE GENOMIC DNA]</scope>
    <source>
        <strain evidence="8">ATCC 43989 / DSM 5975 / JCM 20966 / LMG 6465 / NBRC 14845 / NCIMB 13405 / ORS 571</strain>
    </source>
</reference>
<dbReference type="Gene3D" id="1.10.10.10">
    <property type="entry name" value="Winged helix-like DNA-binding domain superfamily/Winged helix DNA-binding domain"/>
    <property type="match status" value="1"/>
</dbReference>
<sequence>MCICIAIDGRAANPKFKGIMRKPSRTSLRPASAKPAAPSPVRTERADAGAAVAEKKRSSLFVGSTEKAFQVLHAFDGPLRFMTLADIARASGLDRSAAQRLVHTLETLGYIRRVPDTRNYALTSKVLQFSYSYIRANELIDKASPYLLDISRRLGETTNLHELDGPEVVFVARFPGQHMNNIDIVVGSRLPTFFTSSGTAMLSQLSEEEQREILARTNLSPRTPFTVTDPEALLARVRQAGERGYAMIVNETVMGDISISAPITDEHGRPVAGINISVPTSRWTPERAEAELAQEIQVAATSISKPKLTRVSS</sequence>
<dbReference type="InterPro" id="IPR014757">
    <property type="entry name" value="Tscrpt_reg_IclR_C"/>
</dbReference>
<name>A8IA90_AZOC5</name>
<dbReference type="eggNOG" id="COG1414">
    <property type="taxonomic scope" value="Bacteria"/>
</dbReference>
<dbReference type="GO" id="GO:0003700">
    <property type="term" value="F:DNA-binding transcription factor activity"/>
    <property type="evidence" value="ECO:0007669"/>
    <property type="project" value="TreeGrafter"/>
</dbReference>
<keyword evidence="2" id="KW-0238">DNA-binding</keyword>
<dbReference type="GO" id="GO:0003677">
    <property type="term" value="F:DNA binding"/>
    <property type="evidence" value="ECO:0007669"/>
    <property type="project" value="UniProtKB-KW"/>
</dbReference>
<dbReference type="PANTHER" id="PTHR30136:SF34">
    <property type="entry name" value="TRANSCRIPTIONAL REGULATOR"/>
    <property type="match status" value="1"/>
</dbReference>
<feature type="region of interest" description="Disordered" evidence="4">
    <location>
        <begin position="22"/>
        <end position="47"/>
    </location>
</feature>
<evidence type="ECO:0000256" key="2">
    <source>
        <dbReference type="ARBA" id="ARBA00023125"/>
    </source>
</evidence>
<dbReference type="GO" id="GO:0045892">
    <property type="term" value="P:negative regulation of DNA-templated transcription"/>
    <property type="evidence" value="ECO:0007669"/>
    <property type="project" value="TreeGrafter"/>
</dbReference>
<evidence type="ECO:0000313" key="8">
    <source>
        <dbReference type="Proteomes" id="UP000000270"/>
    </source>
</evidence>
<reference evidence="7 8" key="1">
    <citation type="journal article" date="2007" name="Appl. Environ. Microbiol.">
        <title>Rhizobial factors required for stem nodule maturation and maintenance in Sesbania rostrata-Azorhizobium caulinodans ORS571 symbiosis.</title>
        <authorList>
            <person name="Suzuki S."/>
            <person name="Aono T."/>
            <person name="Lee KB."/>
            <person name="Suzuki T."/>
            <person name="Liu CT."/>
            <person name="Miwa H."/>
            <person name="Wakao S."/>
            <person name="Iki T."/>
            <person name="Oyaizu H."/>
        </authorList>
    </citation>
    <scope>NUCLEOTIDE SEQUENCE [LARGE SCALE GENOMIC DNA]</scope>
    <source>
        <strain evidence="8">ATCC 43989 / DSM 5975 / JCM 20966 / LMG 6465 / NBRC 14845 / NCIMB 13405 / ORS 571</strain>
    </source>
</reference>
<reference evidence="8" key="2">
    <citation type="submission" date="2007-04" db="EMBL/GenBank/DDBJ databases">
        <title>Complete genome sequence of the nitrogen-fixing bacterium Azorhizobium caulinodans ORS571.</title>
        <authorList>
            <person name="Lee K.B."/>
            <person name="Backer P.D."/>
            <person name="Aono T."/>
            <person name="Liu C.T."/>
            <person name="Suzuki S."/>
            <person name="Suzuki T."/>
            <person name="Kaneko T."/>
            <person name="Yamada M."/>
            <person name="Tabata S."/>
            <person name="Kupfer D.M."/>
            <person name="Najar F.Z."/>
            <person name="Wiley G.B."/>
            <person name="Roe B."/>
            <person name="Binnewies T."/>
            <person name="Ussery D."/>
            <person name="Vereecke D."/>
            <person name="Gevers D."/>
            <person name="Holsters M."/>
            <person name="Oyaizu H."/>
        </authorList>
    </citation>
    <scope>NUCLEOTIDE SEQUENCE [LARGE SCALE GENOMIC DNA]</scope>
    <source>
        <strain evidence="8">ATCC 43989 / DSM 5975 / JCM 20966 / LMG 6465 / NBRC 14845 / NCIMB 13405 / ORS 571</strain>
    </source>
</reference>
<dbReference type="STRING" id="438753.AZC_2479"/>